<dbReference type="InParanoid" id="A0A218YT76"/>
<proteinExistence type="predicted"/>
<dbReference type="PRINTS" id="PR00081">
    <property type="entry name" value="GDHRDH"/>
</dbReference>
<keyword evidence="4" id="KW-1185">Reference proteome</keyword>
<dbReference type="STRING" id="503106.A0A218YT76"/>
<evidence type="ECO:0000256" key="2">
    <source>
        <dbReference type="SAM" id="MobiDB-lite"/>
    </source>
</evidence>
<accession>A0A218YT76</accession>
<evidence type="ECO:0000256" key="1">
    <source>
        <dbReference type="ARBA" id="ARBA00023002"/>
    </source>
</evidence>
<feature type="compositionally biased region" description="Polar residues" evidence="2">
    <location>
        <begin position="271"/>
        <end position="280"/>
    </location>
</feature>
<dbReference type="EMBL" id="MZNU01000399">
    <property type="protein sequence ID" value="OWO98377.1"/>
    <property type="molecule type" value="Genomic_DNA"/>
</dbReference>
<dbReference type="OrthoDB" id="1274115at2759"/>
<dbReference type="SUPFAM" id="SSF51735">
    <property type="entry name" value="NAD(P)-binding Rossmann-fold domains"/>
    <property type="match status" value="1"/>
</dbReference>
<dbReference type="Pfam" id="PF00106">
    <property type="entry name" value="adh_short"/>
    <property type="match status" value="1"/>
</dbReference>
<dbReference type="InterPro" id="IPR002347">
    <property type="entry name" value="SDR_fam"/>
</dbReference>
<sequence>MRIEGRTFLVSGGASGLGRACVQDITARGGHAAILDMNGELAAEVVAAVGGGKTKFFETDVLDTESVTRAVEGAMQWIRETGKMVGGLVAAAGVSAPAKILDRNLEPFSLSDFDFVMNVNVRGTIDLIRQVLPYLARTTPVGEDGERGVVIMVASSAAFDGQPGQVAYAASKGAIVSLTLPLTRDLARHGIRVVTVAPSLFESRMTSVMSEKVRASLVGVMEFPRRPGKPHEFAQLVTQGIENIMLNGAVLRLDGGMRMPSKISAAFETPPTVTTPTSRIVDQHPAPPGAGDAQIPATHSTAQSPASRIHHLSHSALEVGGTPAMPQAGQPQGGPEAGLWAILSIGDRMPAAASSPRDAPETRKQSRWDESASREERAERPSHAAKLQSSKPEPAAFRPAALVLVGVAEPALDVAVGPEATGLDFDEAWGSETEETLLVADPAVLLTHIYTGVPSGLSVVAVPTTVMEGSVQVGVATMGKGEKTGAAS</sequence>
<organism evidence="3 4">
    <name type="scientific">Diplocarpon coronariae</name>
    <dbReference type="NCBI Taxonomy" id="2795749"/>
    <lineage>
        <taxon>Eukaryota</taxon>
        <taxon>Fungi</taxon>
        <taxon>Dikarya</taxon>
        <taxon>Ascomycota</taxon>
        <taxon>Pezizomycotina</taxon>
        <taxon>Leotiomycetes</taxon>
        <taxon>Helotiales</taxon>
        <taxon>Drepanopezizaceae</taxon>
        <taxon>Diplocarpon</taxon>
    </lineage>
</organism>
<dbReference type="AlphaFoldDB" id="A0A218YT76"/>
<reference evidence="3 4" key="1">
    <citation type="submission" date="2017-04" db="EMBL/GenBank/DDBJ databases">
        <title>Draft genome sequence of Marssonina coronaria NL1: causal agent of apple blotch.</title>
        <authorList>
            <person name="Cheng Q."/>
        </authorList>
    </citation>
    <scope>NUCLEOTIDE SEQUENCE [LARGE SCALE GENOMIC DNA]</scope>
    <source>
        <strain evidence="3 4">NL1</strain>
    </source>
</reference>
<gene>
    <name evidence="3" type="ORF">B2J93_200</name>
</gene>
<dbReference type="PANTHER" id="PTHR43658">
    <property type="entry name" value="SHORT-CHAIN DEHYDROGENASE/REDUCTASE"/>
    <property type="match status" value="1"/>
</dbReference>
<dbReference type="GO" id="GO:0016491">
    <property type="term" value="F:oxidoreductase activity"/>
    <property type="evidence" value="ECO:0007669"/>
    <property type="project" value="UniProtKB-KW"/>
</dbReference>
<feature type="compositionally biased region" description="Basic and acidic residues" evidence="2">
    <location>
        <begin position="358"/>
        <end position="382"/>
    </location>
</feature>
<evidence type="ECO:0008006" key="5">
    <source>
        <dbReference type="Google" id="ProtNLM"/>
    </source>
</evidence>
<keyword evidence="1" id="KW-0560">Oxidoreductase</keyword>
<comment type="caution">
    <text evidence="3">The sequence shown here is derived from an EMBL/GenBank/DDBJ whole genome shotgun (WGS) entry which is preliminary data.</text>
</comment>
<dbReference type="InterPro" id="IPR036291">
    <property type="entry name" value="NAD(P)-bd_dom_sf"/>
</dbReference>
<feature type="compositionally biased region" description="Polar residues" evidence="2">
    <location>
        <begin position="297"/>
        <end position="306"/>
    </location>
</feature>
<protein>
    <recommendedName>
        <fullName evidence="5">3-hydroxyacyl-CoA dehydrogenase type-2</fullName>
    </recommendedName>
</protein>
<feature type="region of interest" description="Disordered" evidence="2">
    <location>
        <begin position="350"/>
        <end position="393"/>
    </location>
</feature>
<name>A0A218YT76_9HELO</name>
<dbReference type="PANTHER" id="PTHR43658:SF8">
    <property type="entry name" value="17-BETA-HYDROXYSTEROID DEHYDROGENASE 14-RELATED"/>
    <property type="match status" value="1"/>
</dbReference>
<feature type="region of interest" description="Disordered" evidence="2">
    <location>
        <begin position="267"/>
        <end position="309"/>
    </location>
</feature>
<evidence type="ECO:0000313" key="4">
    <source>
        <dbReference type="Proteomes" id="UP000242519"/>
    </source>
</evidence>
<evidence type="ECO:0000313" key="3">
    <source>
        <dbReference type="EMBL" id="OWO98377.1"/>
    </source>
</evidence>
<dbReference type="Gene3D" id="3.40.50.720">
    <property type="entry name" value="NAD(P)-binding Rossmann-like Domain"/>
    <property type="match status" value="1"/>
</dbReference>
<dbReference type="Proteomes" id="UP000242519">
    <property type="component" value="Unassembled WGS sequence"/>
</dbReference>